<evidence type="ECO:0000313" key="2">
    <source>
        <dbReference type="Proteomes" id="UP001199525"/>
    </source>
</evidence>
<protein>
    <submittedName>
        <fullName evidence="1">Uncharacterized protein</fullName>
    </submittedName>
</protein>
<proteinExistence type="predicted"/>
<evidence type="ECO:0000313" key="1">
    <source>
        <dbReference type="EMBL" id="MCC5604676.1"/>
    </source>
</evidence>
<reference evidence="1 2" key="1">
    <citation type="journal article" date="2021" name="Microorganisms">
        <title>Genome Evolution of Filamentous Cyanobacterium Nostoc Species: From Facultative Symbiosis to Free Living.</title>
        <authorList>
            <person name="Huo D."/>
            <person name="Li H."/>
            <person name="Cai F."/>
            <person name="Guo X."/>
            <person name="Qiao Z."/>
            <person name="Wang W."/>
            <person name="Yu G."/>
            <person name="Li R."/>
        </authorList>
    </citation>
    <scope>NUCLEOTIDE SEQUENCE [LARGE SCALE GENOMIC DNA]</scope>
    <source>
        <strain evidence="1 2">CHAB 5714</strain>
    </source>
</reference>
<gene>
    <name evidence="1" type="ORF">LC586_37430</name>
</gene>
<dbReference type="RefSeq" id="WP_229490701.1">
    <property type="nucleotide sequence ID" value="NZ_JAIVFQ010000146.1"/>
</dbReference>
<keyword evidence="2" id="KW-1185">Reference proteome</keyword>
<organism evidence="1 2">
    <name type="scientific">Nostoc favosum CHAB5714</name>
    <dbReference type="NCBI Taxonomy" id="2780399"/>
    <lineage>
        <taxon>Bacteria</taxon>
        <taxon>Bacillati</taxon>
        <taxon>Cyanobacteriota</taxon>
        <taxon>Cyanophyceae</taxon>
        <taxon>Nostocales</taxon>
        <taxon>Nostocaceae</taxon>
        <taxon>Nostoc</taxon>
        <taxon>Nostoc favosum</taxon>
    </lineage>
</organism>
<comment type="caution">
    <text evidence="1">The sequence shown here is derived from an EMBL/GenBank/DDBJ whole genome shotgun (WGS) entry which is preliminary data.</text>
</comment>
<accession>A0ABS8IKX5</accession>
<dbReference type="Proteomes" id="UP001199525">
    <property type="component" value="Unassembled WGS sequence"/>
</dbReference>
<name>A0ABS8IKX5_9NOSO</name>
<dbReference type="EMBL" id="JAIVFQ010000146">
    <property type="protein sequence ID" value="MCC5604676.1"/>
    <property type="molecule type" value="Genomic_DNA"/>
</dbReference>
<sequence length="93" mass="10312">MYNDTVATGDSDRLAVTNQALRDLSGCNGLLVRDWIEQHKDEIISHNAKFGMENKKDPSNPASYANKGKDTDKILLLINDEFLSGEAFKAGRN</sequence>